<dbReference type="SUPFAM" id="SSF47384">
    <property type="entry name" value="Homodimeric domain of signal transducing histidine kinase"/>
    <property type="match status" value="1"/>
</dbReference>
<keyword evidence="10" id="KW-1133">Transmembrane helix</keyword>
<dbReference type="SMART" id="SM00387">
    <property type="entry name" value="HATPase_c"/>
    <property type="match status" value="1"/>
</dbReference>
<dbReference type="Gene3D" id="3.40.50.2300">
    <property type="match status" value="1"/>
</dbReference>
<dbReference type="InterPro" id="IPR001789">
    <property type="entry name" value="Sig_transdc_resp-reg_receiver"/>
</dbReference>
<feature type="transmembrane region" description="Helical" evidence="10">
    <location>
        <begin position="185"/>
        <end position="202"/>
    </location>
</feature>
<keyword evidence="4 13" id="KW-0808">Transferase</keyword>
<dbReference type="InParanoid" id="A9WAB1"/>
<evidence type="ECO:0000259" key="11">
    <source>
        <dbReference type="PROSITE" id="PS50109"/>
    </source>
</evidence>
<dbReference type="CDD" id="cd00082">
    <property type="entry name" value="HisKA"/>
    <property type="match status" value="1"/>
</dbReference>
<keyword evidence="10" id="KW-0472">Membrane</keyword>
<protein>
    <recommendedName>
        <fullName evidence="2">histidine kinase</fullName>
        <ecNumber evidence="2">2.7.13.3</ecNumber>
    </recommendedName>
</protein>
<dbReference type="eggNOG" id="COG2204">
    <property type="taxonomic scope" value="Bacteria"/>
</dbReference>
<sequence>MHTIPSSLRGTLIGLWSAAALVGVISSLLAPPAAFDLAAWLATILFALGLTIFEALTIVRQHDRPLAVTLVLLISAMIVLPWPLFLLATAIGAVAGTLARQSPWWQALALASIRWIALTAGSVVLMLFVQQHPFGADIASPFALIGLIGCGFVIYSIERVASASLSSPVTDERFLLALRWRIDDAGWYALIFAPLGGMLAILWQQEVWAFALGMAPLAMVQISLRRQYRLEEALRVADTQLQTANARLRTLSRQTDHLHSLIVALMTSRDVPTMLNLLGERLSALMEADCAWVTLYDDQGNLQLVASHHLPVSTEGVGPQPVPLPQAYETALEQKRVTLFTNQQVQMLAPVAALTERSTWQAVIMLPLLGEQAPLGAVCLAFETVRGLKEDEQRLLAAFARHATAVIQNARLFRRWQESQTELGRSAKLAAVGTFAASIAHEFNNLLSGMLGYAQLGLADDDVEMKNEALKVVLDTCKRGRSITGSLLTFARRRDSRRELSDLREVVDGTLTLMEIELRKHNIRVVRQIDMVPPTICDSGQISQVFLNLLTNARDAMKPQGGTLTVSLTSDNEWITLQVTDTGCGIPEAVRRQIFQPFVTTKNTTGSQSGTGLGLAVSYGIIKNHNGHFDVESEVGKGTTMTIRLPIVQEEESETSKAPIPSLRMLVIDDDEAAARTLTALLEQAGHQVTYCAHSAEAVAIYTSNPFDIVLTDVVMPELDGISLLNVLRTYDPTASIILFTGQIEPDQVAAMAASGAYAVLRKPFSAEELMTTVQAAYHDRERAKRALAGFVETAR</sequence>
<evidence type="ECO:0000256" key="9">
    <source>
        <dbReference type="PROSITE-ProRule" id="PRU00169"/>
    </source>
</evidence>
<evidence type="ECO:0000256" key="2">
    <source>
        <dbReference type="ARBA" id="ARBA00012438"/>
    </source>
</evidence>
<dbReference type="InterPro" id="IPR003661">
    <property type="entry name" value="HisK_dim/P_dom"/>
</dbReference>
<evidence type="ECO:0000256" key="6">
    <source>
        <dbReference type="ARBA" id="ARBA00022777"/>
    </source>
</evidence>
<dbReference type="InterPro" id="IPR029016">
    <property type="entry name" value="GAF-like_dom_sf"/>
</dbReference>
<dbReference type="PROSITE" id="PS50109">
    <property type="entry name" value="HIS_KIN"/>
    <property type="match status" value="1"/>
</dbReference>
<dbReference type="Gene3D" id="3.30.565.10">
    <property type="entry name" value="Histidine kinase-like ATPase, C-terminal domain"/>
    <property type="match status" value="1"/>
</dbReference>
<evidence type="ECO:0000256" key="5">
    <source>
        <dbReference type="ARBA" id="ARBA00022741"/>
    </source>
</evidence>
<evidence type="ECO:0000256" key="4">
    <source>
        <dbReference type="ARBA" id="ARBA00022679"/>
    </source>
</evidence>
<dbReference type="PANTHER" id="PTHR43065">
    <property type="entry name" value="SENSOR HISTIDINE KINASE"/>
    <property type="match status" value="1"/>
</dbReference>
<dbReference type="PATRIC" id="fig|324602.8.peg.1639"/>
<keyword evidence="5" id="KW-0547">Nucleotide-binding</keyword>
<dbReference type="SUPFAM" id="SSF55781">
    <property type="entry name" value="GAF domain-like"/>
    <property type="match status" value="1"/>
</dbReference>
<dbReference type="Pfam" id="PF13185">
    <property type="entry name" value="GAF_2"/>
    <property type="match status" value="1"/>
</dbReference>
<dbReference type="Pfam" id="PF00072">
    <property type="entry name" value="Response_reg"/>
    <property type="match status" value="1"/>
</dbReference>
<dbReference type="SMART" id="SM00388">
    <property type="entry name" value="HisKA"/>
    <property type="match status" value="1"/>
</dbReference>
<gene>
    <name evidence="13" type="ordered locus">Caur_1442</name>
</gene>
<dbReference type="STRING" id="324602.Caur_1442"/>
<dbReference type="InterPro" id="IPR005467">
    <property type="entry name" value="His_kinase_dom"/>
</dbReference>
<keyword evidence="7" id="KW-0067">ATP-binding</keyword>
<dbReference type="GO" id="GO:0005524">
    <property type="term" value="F:ATP binding"/>
    <property type="evidence" value="ECO:0007669"/>
    <property type="project" value="UniProtKB-KW"/>
</dbReference>
<evidence type="ECO:0000256" key="1">
    <source>
        <dbReference type="ARBA" id="ARBA00000085"/>
    </source>
</evidence>
<dbReference type="SUPFAM" id="SSF52172">
    <property type="entry name" value="CheY-like"/>
    <property type="match status" value="1"/>
</dbReference>
<dbReference type="SMART" id="SM00448">
    <property type="entry name" value="REC"/>
    <property type="match status" value="1"/>
</dbReference>
<dbReference type="InterPro" id="IPR003018">
    <property type="entry name" value="GAF"/>
</dbReference>
<proteinExistence type="predicted"/>
<dbReference type="Pfam" id="PF00512">
    <property type="entry name" value="HisKA"/>
    <property type="match status" value="1"/>
</dbReference>
<comment type="catalytic activity">
    <reaction evidence="1">
        <text>ATP + protein L-histidine = ADP + protein N-phospho-L-histidine.</text>
        <dbReference type="EC" id="2.7.13.3"/>
    </reaction>
</comment>
<keyword evidence="8" id="KW-0902">Two-component regulatory system</keyword>
<dbReference type="EMBL" id="CP000909">
    <property type="protein sequence ID" value="ABY34670.1"/>
    <property type="molecule type" value="Genomic_DNA"/>
</dbReference>
<keyword evidence="14" id="KW-1185">Reference proteome</keyword>
<dbReference type="Gene3D" id="1.10.287.130">
    <property type="match status" value="1"/>
</dbReference>
<dbReference type="EnsemblBacteria" id="ABY34670">
    <property type="protein sequence ID" value="ABY34670"/>
    <property type="gene ID" value="Caur_1442"/>
</dbReference>
<feature type="transmembrane region" description="Helical" evidence="10">
    <location>
        <begin position="12"/>
        <end position="31"/>
    </location>
</feature>
<dbReference type="InterPro" id="IPR004358">
    <property type="entry name" value="Sig_transdc_His_kin-like_C"/>
</dbReference>
<dbReference type="eggNOG" id="COG2203">
    <property type="taxonomic scope" value="Bacteria"/>
</dbReference>
<feature type="domain" description="Histidine kinase" evidence="11">
    <location>
        <begin position="438"/>
        <end position="649"/>
    </location>
</feature>
<feature type="modified residue" description="4-aspartylphosphate" evidence="9">
    <location>
        <position position="713"/>
    </location>
</feature>
<dbReference type="PANTHER" id="PTHR43065:SF46">
    <property type="entry name" value="C4-DICARBOXYLATE TRANSPORT SENSOR PROTEIN DCTB"/>
    <property type="match status" value="1"/>
</dbReference>
<evidence type="ECO:0000256" key="8">
    <source>
        <dbReference type="ARBA" id="ARBA00023012"/>
    </source>
</evidence>
<dbReference type="eggNOG" id="COG4191">
    <property type="taxonomic scope" value="Bacteria"/>
</dbReference>
<evidence type="ECO:0000256" key="3">
    <source>
        <dbReference type="ARBA" id="ARBA00022553"/>
    </source>
</evidence>
<organism evidence="13 14">
    <name type="scientific">Chloroflexus aurantiacus (strain ATCC 29366 / DSM 635 / J-10-fl)</name>
    <dbReference type="NCBI Taxonomy" id="324602"/>
    <lineage>
        <taxon>Bacteria</taxon>
        <taxon>Bacillati</taxon>
        <taxon>Chloroflexota</taxon>
        <taxon>Chloroflexia</taxon>
        <taxon>Chloroflexales</taxon>
        <taxon>Chloroflexineae</taxon>
        <taxon>Chloroflexaceae</taxon>
        <taxon>Chloroflexus</taxon>
    </lineage>
</organism>
<dbReference type="CDD" id="cd00156">
    <property type="entry name" value="REC"/>
    <property type="match status" value="1"/>
</dbReference>
<keyword evidence="10" id="KW-0812">Transmembrane</keyword>
<dbReference type="PRINTS" id="PR00344">
    <property type="entry name" value="BCTRLSENSOR"/>
</dbReference>
<dbReference type="RefSeq" id="WP_012257326.1">
    <property type="nucleotide sequence ID" value="NC_010175.1"/>
</dbReference>
<dbReference type="GO" id="GO:0007165">
    <property type="term" value="P:signal transduction"/>
    <property type="evidence" value="ECO:0000318"/>
    <property type="project" value="GO_Central"/>
</dbReference>
<dbReference type="SUPFAM" id="SSF55874">
    <property type="entry name" value="ATPase domain of HSP90 chaperone/DNA topoisomerase II/histidine kinase"/>
    <property type="match status" value="1"/>
</dbReference>
<dbReference type="InterPro" id="IPR003594">
    <property type="entry name" value="HATPase_dom"/>
</dbReference>
<dbReference type="AlphaFoldDB" id="A9WAB1"/>
<dbReference type="PROSITE" id="PS50110">
    <property type="entry name" value="RESPONSE_REGULATORY"/>
    <property type="match status" value="1"/>
</dbReference>
<reference evidence="14" key="1">
    <citation type="journal article" date="2011" name="BMC Genomics">
        <title>Complete genome sequence of the filamentous anoxygenic phototrophic bacterium Chloroflexus aurantiacus.</title>
        <authorList>
            <person name="Tang K.H."/>
            <person name="Barry K."/>
            <person name="Chertkov O."/>
            <person name="Dalin E."/>
            <person name="Han C.S."/>
            <person name="Hauser L.J."/>
            <person name="Honchak B.M."/>
            <person name="Karbach L.E."/>
            <person name="Land M.L."/>
            <person name="Lapidus A."/>
            <person name="Larimer F.W."/>
            <person name="Mikhailova N."/>
            <person name="Pitluck S."/>
            <person name="Pierson B.K."/>
            <person name="Blankenship R.E."/>
        </authorList>
    </citation>
    <scope>NUCLEOTIDE SEQUENCE [LARGE SCALE GENOMIC DNA]</scope>
    <source>
        <strain evidence="14">ATCC 29366 / DSM 635 / J-10-fl</strain>
    </source>
</reference>
<dbReference type="Gene3D" id="3.30.450.40">
    <property type="match status" value="1"/>
</dbReference>
<keyword evidence="3 9" id="KW-0597">Phosphoprotein</keyword>
<name>A9WAB1_CHLAA</name>
<feature type="domain" description="Response regulatory" evidence="12">
    <location>
        <begin position="664"/>
        <end position="778"/>
    </location>
</feature>
<feature type="transmembrane region" description="Helical" evidence="10">
    <location>
        <begin position="66"/>
        <end position="95"/>
    </location>
</feature>
<keyword evidence="6 13" id="KW-0418">Kinase</keyword>
<evidence type="ECO:0000256" key="10">
    <source>
        <dbReference type="SAM" id="Phobius"/>
    </source>
</evidence>
<dbReference type="InterPro" id="IPR011006">
    <property type="entry name" value="CheY-like_superfamily"/>
</dbReference>
<dbReference type="Proteomes" id="UP000002008">
    <property type="component" value="Chromosome"/>
</dbReference>
<feature type="transmembrane region" description="Helical" evidence="10">
    <location>
        <begin position="107"/>
        <end position="129"/>
    </location>
</feature>
<dbReference type="EC" id="2.7.13.3" evidence="2"/>
<dbReference type="InterPro" id="IPR036097">
    <property type="entry name" value="HisK_dim/P_sf"/>
</dbReference>
<evidence type="ECO:0000256" key="7">
    <source>
        <dbReference type="ARBA" id="ARBA00022840"/>
    </source>
</evidence>
<accession>A9WAB1</accession>
<dbReference type="SMART" id="SM00065">
    <property type="entry name" value="GAF"/>
    <property type="match status" value="1"/>
</dbReference>
<evidence type="ECO:0000313" key="14">
    <source>
        <dbReference type="Proteomes" id="UP000002008"/>
    </source>
</evidence>
<feature type="transmembrane region" description="Helical" evidence="10">
    <location>
        <begin position="207"/>
        <end position="224"/>
    </location>
</feature>
<dbReference type="KEGG" id="cau:Caur_1442"/>
<evidence type="ECO:0000259" key="12">
    <source>
        <dbReference type="PROSITE" id="PS50110"/>
    </source>
</evidence>
<feature type="transmembrane region" description="Helical" evidence="10">
    <location>
        <begin position="138"/>
        <end position="157"/>
    </location>
</feature>
<dbReference type="GO" id="GO:0000155">
    <property type="term" value="F:phosphorelay sensor kinase activity"/>
    <property type="evidence" value="ECO:0000318"/>
    <property type="project" value="GO_Central"/>
</dbReference>
<dbReference type="HOGENOM" id="CLU_019394_0_0_0"/>
<dbReference type="Pfam" id="PF02518">
    <property type="entry name" value="HATPase_c"/>
    <property type="match status" value="1"/>
</dbReference>
<feature type="transmembrane region" description="Helical" evidence="10">
    <location>
        <begin position="37"/>
        <end position="59"/>
    </location>
</feature>
<dbReference type="InterPro" id="IPR036890">
    <property type="entry name" value="HATPase_C_sf"/>
</dbReference>
<evidence type="ECO:0000313" key="13">
    <source>
        <dbReference type="EMBL" id="ABY34670.1"/>
    </source>
</evidence>